<dbReference type="InterPro" id="IPR018227">
    <property type="entry name" value="Amino_acid_transport_2"/>
</dbReference>
<accession>A0A1I2BBM2</accession>
<evidence type="ECO:0000256" key="7">
    <source>
        <dbReference type="ARBA" id="ARBA00023136"/>
    </source>
</evidence>
<evidence type="ECO:0000256" key="4">
    <source>
        <dbReference type="ARBA" id="ARBA00022519"/>
    </source>
</evidence>
<evidence type="ECO:0000256" key="8">
    <source>
        <dbReference type="SAM" id="Phobius"/>
    </source>
</evidence>
<feature type="transmembrane region" description="Helical" evidence="8">
    <location>
        <begin position="73"/>
        <end position="97"/>
    </location>
</feature>
<sequence length="296" mass="32088">MDLRSGNIISEFLNVPPIIGSMIFFVPAVVVVWLGLKATGASEKIITFVMIAIVILLIIASIVGPGLESQHLTYMNIGVSIPVFTLVIFSFISQYAVPELARGFVQGDVKRLPKAIITGNVIIGSLLILVPMSAIGLTGPENVTEVVTVAWGQALGQWAFFVANIFTLFAFLTSFWAIGQTLMTNIVDKLKFSSEWDIKSRIIAISLVALPPFIIAYTGLIGFVDVLSLTGAFSGVIMGILPVIMLNQSRKHGTREPEWTVGTLDHPIFQGLIILIFVGASIYTILERLSLLPSGW</sequence>
<feature type="transmembrane region" description="Helical" evidence="8">
    <location>
        <begin position="267"/>
        <end position="286"/>
    </location>
</feature>
<name>A0A1I2BBM2_9BACI</name>
<evidence type="ECO:0000256" key="3">
    <source>
        <dbReference type="ARBA" id="ARBA00022475"/>
    </source>
</evidence>
<dbReference type="EMBL" id="FONT01000002">
    <property type="protein sequence ID" value="SFE53288.1"/>
    <property type="molecule type" value="Genomic_DNA"/>
</dbReference>
<keyword evidence="4" id="KW-0997">Cell inner membrane</keyword>
<dbReference type="PANTHER" id="PTHR32195:SF26">
    <property type="entry name" value="TRYPTOPHAN OR TYROSINE TRANSPORTER PROTEIN"/>
    <property type="match status" value="1"/>
</dbReference>
<feature type="transmembrane region" description="Helical" evidence="8">
    <location>
        <begin position="12"/>
        <end position="36"/>
    </location>
</feature>
<keyword evidence="2" id="KW-0813">Transport</keyword>
<proteinExistence type="predicted"/>
<dbReference type="GO" id="GO:0005886">
    <property type="term" value="C:plasma membrane"/>
    <property type="evidence" value="ECO:0007669"/>
    <property type="project" value="UniProtKB-SubCell"/>
</dbReference>
<feature type="transmembrane region" description="Helical" evidence="8">
    <location>
        <begin position="158"/>
        <end position="179"/>
    </location>
</feature>
<keyword evidence="7 8" id="KW-0472">Membrane</keyword>
<dbReference type="GO" id="GO:0003333">
    <property type="term" value="P:amino acid transmembrane transport"/>
    <property type="evidence" value="ECO:0007669"/>
    <property type="project" value="InterPro"/>
</dbReference>
<comment type="subcellular location">
    <subcellularLocation>
        <location evidence="1">Cell inner membrane</location>
        <topology evidence="1">Multi-pass membrane protein</topology>
    </subcellularLocation>
</comment>
<dbReference type="AlphaFoldDB" id="A0A1I2BBM2"/>
<keyword evidence="6 8" id="KW-1133">Transmembrane helix</keyword>
<keyword evidence="5 8" id="KW-0812">Transmembrane</keyword>
<dbReference type="PANTHER" id="PTHR32195">
    <property type="entry name" value="OS07G0662800 PROTEIN"/>
    <property type="match status" value="1"/>
</dbReference>
<feature type="transmembrane region" description="Helical" evidence="8">
    <location>
        <begin position="200"/>
        <end position="220"/>
    </location>
</feature>
<organism evidence="9 10">
    <name type="scientific">Alteribacillus iranensis</name>
    <dbReference type="NCBI Taxonomy" id="930128"/>
    <lineage>
        <taxon>Bacteria</taxon>
        <taxon>Bacillati</taxon>
        <taxon>Bacillota</taxon>
        <taxon>Bacilli</taxon>
        <taxon>Bacillales</taxon>
        <taxon>Bacillaceae</taxon>
        <taxon>Alteribacillus</taxon>
    </lineage>
</organism>
<feature type="transmembrane region" description="Helical" evidence="8">
    <location>
        <begin position="48"/>
        <end position="67"/>
    </location>
</feature>
<reference evidence="9 10" key="1">
    <citation type="submission" date="2016-10" db="EMBL/GenBank/DDBJ databases">
        <authorList>
            <person name="de Groot N.N."/>
        </authorList>
    </citation>
    <scope>NUCLEOTIDE SEQUENCE [LARGE SCALE GENOMIC DNA]</scope>
    <source>
        <strain evidence="9 10">DSM 23995</strain>
    </source>
</reference>
<feature type="transmembrane region" description="Helical" evidence="8">
    <location>
        <begin position="117"/>
        <end position="138"/>
    </location>
</feature>
<dbReference type="Proteomes" id="UP000199516">
    <property type="component" value="Unassembled WGS sequence"/>
</dbReference>
<keyword evidence="3" id="KW-1003">Cell membrane</keyword>
<dbReference type="Pfam" id="PF03222">
    <property type="entry name" value="Trp_Tyr_perm"/>
    <property type="match status" value="1"/>
</dbReference>
<evidence type="ECO:0000256" key="1">
    <source>
        <dbReference type="ARBA" id="ARBA00004429"/>
    </source>
</evidence>
<feature type="transmembrane region" description="Helical" evidence="8">
    <location>
        <begin position="226"/>
        <end position="246"/>
    </location>
</feature>
<evidence type="ECO:0000256" key="5">
    <source>
        <dbReference type="ARBA" id="ARBA00022692"/>
    </source>
</evidence>
<evidence type="ECO:0000313" key="10">
    <source>
        <dbReference type="Proteomes" id="UP000199516"/>
    </source>
</evidence>
<keyword evidence="10" id="KW-1185">Reference proteome</keyword>
<evidence type="ECO:0000256" key="2">
    <source>
        <dbReference type="ARBA" id="ARBA00022448"/>
    </source>
</evidence>
<protein>
    <submittedName>
        <fullName evidence="9">Amino acid permease</fullName>
    </submittedName>
</protein>
<dbReference type="STRING" id="930128.SAMN05192532_102194"/>
<dbReference type="Gene3D" id="1.20.1740.10">
    <property type="entry name" value="Amino acid/polyamine transporter I"/>
    <property type="match status" value="1"/>
</dbReference>
<gene>
    <name evidence="9" type="ORF">SAMN05192532_102194</name>
</gene>
<evidence type="ECO:0000313" key="9">
    <source>
        <dbReference type="EMBL" id="SFE53288.1"/>
    </source>
</evidence>
<evidence type="ECO:0000256" key="6">
    <source>
        <dbReference type="ARBA" id="ARBA00022989"/>
    </source>
</evidence>